<evidence type="ECO:0000256" key="1">
    <source>
        <dbReference type="SAM" id="MobiDB-lite"/>
    </source>
</evidence>
<dbReference type="AlphaFoldDB" id="W9RQF3"/>
<reference evidence="3" key="1">
    <citation type="submission" date="2013-01" db="EMBL/GenBank/DDBJ databases">
        <title>Draft Genome Sequence of a Mulberry Tree, Morus notabilis C.K. Schneid.</title>
        <authorList>
            <person name="He N."/>
            <person name="Zhao S."/>
        </authorList>
    </citation>
    <scope>NUCLEOTIDE SEQUENCE</scope>
</reference>
<keyword evidence="3" id="KW-1185">Reference proteome</keyword>
<gene>
    <name evidence="2" type="ORF">L484_021350</name>
</gene>
<accession>W9RQF3</accession>
<dbReference type="Proteomes" id="UP000030645">
    <property type="component" value="Unassembled WGS sequence"/>
</dbReference>
<evidence type="ECO:0000313" key="3">
    <source>
        <dbReference type="Proteomes" id="UP000030645"/>
    </source>
</evidence>
<feature type="region of interest" description="Disordered" evidence="1">
    <location>
        <begin position="1"/>
        <end position="23"/>
    </location>
</feature>
<evidence type="ECO:0000313" key="2">
    <source>
        <dbReference type="EMBL" id="EXB92366.1"/>
    </source>
</evidence>
<name>W9RQF3_9ROSA</name>
<feature type="compositionally biased region" description="Polar residues" evidence="1">
    <location>
        <begin position="1"/>
        <end position="19"/>
    </location>
</feature>
<organism evidence="2 3">
    <name type="scientific">Morus notabilis</name>
    <dbReference type="NCBI Taxonomy" id="981085"/>
    <lineage>
        <taxon>Eukaryota</taxon>
        <taxon>Viridiplantae</taxon>
        <taxon>Streptophyta</taxon>
        <taxon>Embryophyta</taxon>
        <taxon>Tracheophyta</taxon>
        <taxon>Spermatophyta</taxon>
        <taxon>Magnoliopsida</taxon>
        <taxon>eudicotyledons</taxon>
        <taxon>Gunneridae</taxon>
        <taxon>Pentapetalae</taxon>
        <taxon>rosids</taxon>
        <taxon>fabids</taxon>
        <taxon>Rosales</taxon>
        <taxon>Moraceae</taxon>
        <taxon>Moreae</taxon>
        <taxon>Morus</taxon>
    </lineage>
</organism>
<dbReference type="EMBL" id="KE345061">
    <property type="protein sequence ID" value="EXB92366.1"/>
    <property type="molecule type" value="Genomic_DNA"/>
</dbReference>
<protein>
    <submittedName>
        <fullName evidence="2">Uncharacterized protein</fullName>
    </submittedName>
</protein>
<sequence length="82" mass="8788">MPTPATTESKANQHRQGSETPLPLENSLLVAAINTALALDLSFGKRRNRGVASWHKWSHRVCHAGRALQQGLGSRADECGGA</sequence>
<proteinExistence type="predicted"/>